<organism evidence="1 2">
    <name type="scientific">Aquimarina rubra</name>
    <dbReference type="NCBI Taxonomy" id="1920033"/>
    <lineage>
        <taxon>Bacteria</taxon>
        <taxon>Pseudomonadati</taxon>
        <taxon>Bacteroidota</taxon>
        <taxon>Flavobacteriia</taxon>
        <taxon>Flavobacteriales</taxon>
        <taxon>Flavobacteriaceae</taxon>
        <taxon>Aquimarina</taxon>
    </lineage>
</organism>
<comment type="caution">
    <text evidence="1">The sequence shown here is derived from an EMBL/GenBank/DDBJ whole genome shotgun (WGS) entry which is preliminary data.</text>
</comment>
<proteinExistence type="predicted"/>
<dbReference type="EMBL" id="JBHULE010000019">
    <property type="protein sequence ID" value="MFD2563159.1"/>
    <property type="molecule type" value="Genomic_DNA"/>
</dbReference>
<evidence type="ECO:0000313" key="1">
    <source>
        <dbReference type="EMBL" id="MFD2563159.1"/>
    </source>
</evidence>
<name>A0ABW5LH47_9FLAO</name>
<dbReference type="Proteomes" id="UP001597319">
    <property type="component" value="Unassembled WGS sequence"/>
</dbReference>
<accession>A0ABW5LH47</accession>
<sequence length="804" mass="91442">MSIPVTIPKEVPKDSALSYDFLRSEGIKTIQRLAGDSWTDHNTHDPGITIMEQLCYAITDLAYRLDYDIKDILGNNVAAYNELYSPATILTNNPVTWSDLRKVVIDIKGVKNAWIEKIIAESEGQVAPKGLYQVIVEKDDLVTAERDLKQTIKERLSANRQLCEDFEEIRVFDKQRIQLTGTIEISDQTDDIHAVVADILYQIQTNLSPAIRFYTLQELLNHGKRIDEIFDGPVLEHGFINNEELERHDRKLEIHASDLIKEMMDVRGVVTVQELLVQSGINDGKNWVYYLDPTKTPTLNVQDTLQSLQFTIQGLKVALNTNQVTHLYHQKLLASVTKKELSLTEKDILLSVGKDRKIGSYYSLQNLFPINYGIGTSGLPNSATVQRKAQSRQLIAYLTLFDQLLANHFAQLGDVHKLLGLDSSMDTTYVTQSLAGVVPGLEEVLVSKEGYQNYLNATEEQVAQGIQRKNKFLNHLLARFGETFKTYTLGDQKEGNEAVVDRQKLIEDKVRFLQAYPVVSADRSKGFDYRKPYTKDDNFSGLEKRIALKLGVEKDEQFYMVEHLLLRPYANDATTFENYYEIGEIVAFEASDVSTTTICIVDTHNLTEGEQIRITQNETYNGTYTVQKVSATSFEIDIPFEVAGTNGTANWQRIQPNLRHHLFSNPIVSLETSPNAGHTFCNVSHTLKIGDLITIGGAQGYDGTHRVTNITDQGFEIEVPFDQNFTTARYHKNEVKDRYSLQLSFVFPEEVGRYQDPVFQNFVENMVREETPVHFTTHIYWATQQEITSFKKAHEDFMASIQQR</sequence>
<protein>
    <submittedName>
        <fullName evidence="1">Uncharacterized protein</fullName>
    </submittedName>
</protein>
<gene>
    <name evidence="1" type="ORF">ACFSR1_10825</name>
</gene>
<evidence type="ECO:0000313" key="2">
    <source>
        <dbReference type="Proteomes" id="UP001597319"/>
    </source>
</evidence>
<reference evidence="2" key="1">
    <citation type="journal article" date="2019" name="Int. J. Syst. Evol. Microbiol.">
        <title>The Global Catalogue of Microorganisms (GCM) 10K type strain sequencing project: providing services to taxonomists for standard genome sequencing and annotation.</title>
        <authorList>
            <consortium name="The Broad Institute Genomics Platform"/>
            <consortium name="The Broad Institute Genome Sequencing Center for Infectious Disease"/>
            <person name="Wu L."/>
            <person name="Ma J."/>
        </authorList>
    </citation>
    <scope>NUCLEOTIDE SEQUENCE [LARGE SCALE GENOMIC DNA]</scope>
    <source>
        <strain evidence="2">KCTC 52274</strain>
    </source>
</reference>
<dbReference type="RefSeq" id="WP_378292356.1">
    <property type="nucleotide sequence ID" value="NZ_JBHULE010000019.1"/>
</dbReference>
<keyword evidence="2" id="KW-1185">Reference proteome</keyword>